<dbReference type="Pfam" id="PF24922">
    <property type="entry name" value="ACBP4_C"/>
    <property type="match status" value="1"/>
</dbReference>
<feature type="region of interest" description="Disordered" evidence="4">
    <location>
        <begin position="558"/>
        <end position="626"/>
    </location>
</feature>
<feature type="compositionally biased region" description="Low complexity" evidence="4">
    <location>
        <begin position="38"/>
        <end position="55"/>
    </location>
</feature>
<dbReference type="PANTHER" id="PTHR46093:SF4">
    <property type="entry name" value="GALACTOSE OXIDASE_KELCH REPEAT SUPERFAMILY PROTEIN"/>
    <property type="match status" value="1"/>
</dbReference>
<gene>
    <name evidence="6" type="ORF">R1sor_017300</name>
</gene>
<dbReference type="InterPro" id="IPR006652">
    <property type="entry name" value="Kelch_1"/>
</dbReference>
<reference evidence="6 7" key="1">
    <citation type="submission" date="2024-09" db="EMBL/GenBank/DDBJ databases">
        <title>Chromosome-scale assembly of Riccia sorocarpa.</title>
        <authorList>
            <person name="Paukszto L."/>
        </authorList>
    </citation>
    <scope>NUCLEOTIDE SEQUENCE [LARGE SCALE GENOMIC DNA]</scope>
    <source>
        <strain evidence="6">LP-2024</strain>
        <tissue evidence="6">Aerial parts of the thallus</tissue>
    </source>
</reference>
<feature type="coiled-coil region" evidence="3">
    <location>
        <begin position="664"/>
        <end position="782"/>
    </location>
</feature>
<dbReference type="SUPFAM" id="SSF117281">
    <property type="entry name" value="Kelch motif"/>
    <property type="match status" value="1"/>
</dbReference>
<dbReference type="AlphaFoldDB" id="A0ABD3I6T5"/>
<sequence length="829" mass="90428">METVQLARDKACIPRREGFGHLKSFMKSRSVKKDLLSLEDSSSTSSTPSPDVHSVGRNGGNGNGLSTSFRRKLVEIESEKSWTRVHTRGNRPAPRFHHAAAVVGRKLLIIGGDTGSQMLNDVQMLHLGKLTWSTIGVGASAPSKGLTIKASAAEQLPRCKGHTLIPWGKTVILIGGQMDPPEDKVAVWSFDLEMDCWTKVTTKGDIPSARSGQTVTRAGSILIMFGGEDIKGRKLNDLHILDLKSLMWLPLHTSGNGPSPRTRHIAEMYDDRFLLIFGGATRSKISNDIFALDFETMEWLRLKTKGNPPIPRAGHAGALVEDKWYIVGGESRLPGILETSVLNISSMTWSVVTPSSAGTVTSHQGLSLVYMQRKEKKFLVAFGGRGNDTSNAFQVMYLPAVEEPSAPRTLGGLLGFSSAPEGSPESSPLSQHSRPHNSIPSLLGSSMTCACVNVAKSNLVSALEYRASHQKLQQSRSSTDGHSSDLSSGLIPLRKRYAMSQESNISDSIISGDSMALDTLEGKERPHETAQSIQRDIQSSTTSVDSGMLSAEDYRVPAPSVRPASSTHEASTLPGESPLHRKIRPRKAGFESSEFPECVEASVSSPPEEQKFACEQSTPVSSGSAESSVSWMSVGWPSSTTTSDRATPDYEDDELTIISKLLKAETLEQRKEEVGKLRRHHEQKLAASIRKSEIIAGQLAEALRSKDEAERTLQTVLRTRQRAEARLAAALKEQKELRDSLAASTLTREELSSAAQKARLQNQQLEQDLSLLKTVLEDTQKELHATRGIVHSERTKAFQLQVELFDVRQKLQVLDPGQVPCAQQSGQAV</sequence>
<evidence type="ECO:0000313" key="7">
    <source>
        <dbReference type="Proteomes" id="UP001633002"/>
    </source>
</evidence>
<keyword evidence="7" id="KW-1185">Reference proteome</keyword>
<dbReference type="Proteomes" id="UP001633002">
    <property type="component" value="Unassembled WGS sequence"/>
</dbReference>
<feature type="region of interest" description="Disordered" evidence="4">
    <location>
        <begin position="521"/>
        <end position="546"/>
    </location>
</feature>
<accession>A0ABD3I6T5</accession>
<dbReference type="PANTHER" id="PTHR46093">
    <property type="entry name" value="ACYL-COA-BINDING DOMAIN-CONTAINING PROTEIN 5"/>
    <property type="match status" value="1"/>
</dbReference>
<evidence type="ECO:0000259" key="5">
    <source>
        <dbReference type="Pfam" id="PF24922"/>
    </source>
</evidence>
<feature type="domain" description="Acyl-CoA-binding" evidence="5">
    <location>
        <begin position="743"/>
        <end position="814"/>
    </location>
</feature>
<dbReference type="InterPro" id="IPR015915">
    <property type="entry name" value="Kelch-typ_b-propeller"/>
</dbReference>
<evidence type="ECO:0000256" key="3">
    <source>
        <dbReference type="SAM" id="Coils"/>
    </source>
</evidence>
<feature type="compositionally biased region" description="Low complexity" evidence="4">
    <location>
        <begin position="617"/>
        <end position="626"/>
    </location>
</feature>
<proteinExistence type="predicted"/>
<dbReference type="EMBL" id="JBJQOH010000001">
    <property type="protein sequence ID" value="KAL3699278.1"/>
    <property type="molecule type" value="Genomic_DNA"/>
</dbReference>
<feature type="compositionally biased region" description="Low complexity" evidence="4">
    <location>
        <begin position="417"/>
        <end position="430"/>
    </location>
</feature>
<keyword evidence="3" id="KW-0175">Coiled coil</keyword>
<keyword evidence="1" id="KW-0880">Kelch repeat</keyword>
<evidence type="ECO:0000256" key="1">
    <source>
        <dbReference type="ARBA" id="ARBA00022441"/>
    </source>
</evidence>
<dbReference type="Pfam" id="PF01344">
    <property type="entry name" value="Kelch_1"/>
    <property type="match status" value="1"/>
</dbReference>
<feature type="compositionally biased region" description="Polar residues" evidence="4">
    <location>
        <begin position="529"/>
        <end position="545"/>
    </location>
</feature>
<keyword evidence="2" id="KW-0677">Repeat</keyword>
<name>A0ABD3I6T5_9MARC</name>
<organism evidence="6 7">
    <name type="scientific">Riccia sorocarpa</name>
    <dbReference type="NCBI Taxonomy" id="122646"/>
    <lineage>
        <taxon>Eukaryota</taxon>
        <taxon>Viridiplantae</taxon>
        <taxon>Streptophyta</taxon>
        <taxon>Embryophyta</taxon>
        <taxon>Marchantiophyta</taxon>
        <taxon>Marchantiopsida</taxon>
        <taxon>Marchantiidae</taxon>
        <taxon>Marchantiales</taxon>
        <taxon>Ricciaceae</taxon>
        <taxon>Riccia</taxon>
    </lineage>
</organism>
<evidence type="ECO:0000256" key="4">
    <source>
        <dbReference type="SAM" id="MobiDB-lite"/>
    </source>
</evidence>
<dbReference type="Pfam" id="PF24681">
    <property type="entry name" value="Kelch_KLHDC2_KLHL20_DRC7"/>
    <property type="match status" value="1"/>
</dbReference>
<feature type="region of interest" description="Disordered" evidence="4">
    <location>
        <begin position="36"/>
        <end position="67"/>
    </location>
</feature>
<comment type="caution">
    <text evidence="6">The sequence shown here is derived from an EMBL/GenBank/DDBJ whole genome shotgun (WGS) entry which is preliminary data.</text>
</comment>
<evidence type="ECO:0000313" key="6">
    <source>
        <dbReference type="EMBL" id="KAL3699278.1"/>
    </source>
</evidence>
<feature type="region of interest" description="Disordered" evidence="4">
    <location>
        <begin position="409"/>
        <end position="439"/>
    </location>
</feature>
<evidence type="ECO:0000256" key="2">
    <source>
        <dbReference type="ARBA" id="ARBA00022737"/>
    </source>
</evidence>
<dbReference type="Gene3D" id="2.120.10.80">
    <property type="entry name" value="Kelch-type beta propeller"/>
    <property type="match status" value="2"/>
</dbReference>
<dbReference type="InterPro" id="IPR056819">
    <property type="entry name" value="ACBP4-6_C"/>
</dbReference>
<protein>
    <recommendedName>
        <fullName evidence="5">Acyl-CoA-binding domain-containing protein</fullName>
    </recommendedName>
</protein>